<organism evidence="6 7">
    <name type="scientific">Auxenochlorella protothecoides</name>
    <name type="common">Green microalga</name>
    <name type="synonym">Chlorella protothecoides</name>
    <dbReference type="NCBI Taxonomy" id="3075"/>
    <lineage>
        <taxon>Eukaryota</taxon>
        <taxon>Viridiplantae</taxon>
        <taxon>Chlorophyta</taxon>
        <taxon>core chlorophytes</taxon>
        <taxon>Trebouxiophyceae</taxon>
        <taxon>Chlorellales</taxon>
        <taxon>Chlorellaceae</taxon>
        <taxon>Auxenochlorella</taxon>
    </lineage>
</organism>
<evidence type="ECO:0000259" key="5">
    <source>
        <dbReference type="PROSITE" id="PS50026"/>
    </source>
</evidence>
<accession>A0A087SC42</accession>
<dbReference type="GO" id="GO:0016757">
    <property type="term" value="F:glycosyltransferase activity"/>
    <property type="evidence" value="ECO:0007669"/>
    <property type="project" value="InterPro"/>
</dbReference>
<gene>
    <name evidence="6" type="ORF">F751_0992</name>
</gene>
<dbReference type="OrthoDB" id="523138at2759"/>
<dbReference type="EMBL" id="KL662090">
    <property type="protein sequence ID" value="KFM23296.1"/>
    <property type="molecule type" value="Genomic_DNA"/>
</dbReference>
<evidence type="ECO:0000256" key="4">
    <source>
        <dbReference type="PROSITE-ProRule" id="PRU00076"/>
    </source>
</evidence>
<comment type="subcellular location">
    <subcellularLocation>
        <location evidence="1">Golgi apparatus membrane</location>
        <topology evidence="1">Single-pass type II membrane protein</topology>
    </subcellularLocation>
</comment>
<proteinExistence type="inferred from homology"/>
<evidence type="ECO:0000256" key="3">
    <source>
        <dbReference type="ARBA" id="ARBA00023034"/>
    </source>
</evidence>
<dbReference type="Gene3D" id="2.10.25.10">
    <property type="entry name" value="Laminin"/>
    <property type="match status" value="1"/>
</dbReference>
<dbReference type="AlphaFoldDB" id="A0A087SC42"/>
<evidence type="ECO:0000256" key="1">
    <source>
        <dbReference type="ARBA" id="ARBA00004323"/>
    </source>
</evidence>
<dbReference type="STRING" id="3075.A0A087SC42"/>
<dbReference type="Proteomes" id="UP000028924">
    <property type="component" value="Unassembled WGS sequence"/>
</dbReference>
<evidence type="ECO:0000256" key="2">
    <source>
        <dbReference type="ARBA" id="ARBA00010271"/>
    </source>
</evidence>
<keyword evidence="6" id="KW-0808">Transferase</keyword>
<comment type="similarity">
    <text evidence="2">Belongs to the glycosyltransferase 47 family.</text>
</comment>
<feature type="disulfide bond" evidence="4">
    <location>
        <begin position="85"/>
        <end position="94"/>
    </location>
</feature>
<dbReference type="PANTHER" id="PTHR11062:SF268">
    <property type="entry name" value="FAMILY PROTEIN, PUTATIVE, EXPRESSED-RELATED"/>
    <property type="match status" value="1"/>
</dbReference>
<reference evidence="6 7" key="1">
    <citation type="journal article" date="2014" name="BMC Genomics">
        <title>Oil accumulation mechanisms of the oleaginous microalga Chlorella protothecoides revealed through its genome, transcriptomes, and proteomes.</title>
        <authorList>
            <person name="Gao C."/>
            <person name="Wang Y."/>
            <person name="Shen Y."/>
            <person name="Yan D."/>
            <person name="He X."/>
            <person name="Dai J."/>
            <person name="Wu Q."/>
        </authorList>
    </citation>
    <scope>NUCLEOTIDE SEQUENCE [LARGE SCALE GENOMIC DNA]</scope>
    <source>
        <strain evidence="6 7">0710</strain>
    </source>
</reference>
<dbReference type="PROSITE" id="PS50026">
    <property type="entry name" value="EGF_3"/>
    <property type="match status" value="1"/>
</dbReference>
<dbReference type="GO" id="GO:0000139">
    <property type="term" value="C:Golgi membrane"/>
    <property type="evidence" value="ECO:0007669"/>
    <property type="project" value="UniProtKB-SubCell"/>
</dbReference>
<dbReference type="InterPro" id="IPR004263">
    <property type="entry name" value="Exostosin"/>
</dbReference>
<dbReference type="GeneID" id="23612383"/>
<keyword evidence="4" id="KW-0245">EGF-like domain</keyword>
<dbReference type="RefSeq" id="XP_011396166.1">
    <property type="nucleotide sequence ID" value="XM_011397864.1"/>
</dbReference>
<name>A0A087SC42_AUXPR</name>
<dbReference type="InterPro" id="IPR040911">
    <property type="entry name" value="Exostosin_GT47"/>
</dbReference>
<sequence>MDEARAHASTVWEAVAHKASNLVQTYSSSPSEAVALCGGLMGSGCQAFAQQQPMPAVSPLKGTMSCLRDCNHAGKCVAFKGFCQCPAGWTGEGCLTRERRPCTHETRQWGFTRLDPKVNLTEFRVEEGTEYHPIAGGRSSLCAGTCDDDISLCYCPSDTKYGRIPPGEHSLPGAPPIRKGRPMGQWCQPKQDKEGFPIRWGTVDYDFLFNDKTGWCNAEHPAGRCDCYQDGISGATCETIYEHTCVNQCNGHGECYIGYCQCHKGWFGHDCAYRMEGVEDSPGLEVERPWIADMVYTPATHEPAANATRLRPLIWVYEMPEEYASRMLQYRVDGGFCNHRQFTGGNVTDFKDHNYYQLEMGLHEMLLQSPHRTLDPEEADFFYVPVYTSCLIMPVQNFGDGPYYHSPLSYGGRTVQAGGLLEDAFHWIRAHYPYWNRKGGRDHIWLATHDEGSCWVPNVIRPSIIFSHWGRTDHNHTSWTGYGPDNYSLNISHPLYAPKGNLHRITKGPCYDPVKGEGPEGKAGHLVVPTMRSPKHYARSPLLGYPPVPRTRLGFFKGRMQFENLPYSRGVRQKLARQAWEEDWAGAHNILILDNTNVTQKTYSEFLVESTFCLAIIGKGWLDVTV</sequence>
<dbReference type="PROSITE" id="PS00022">
    <property type="entry name" value="EGF_1"/>
    <property type="match status" value="1"/>
</dbReference>
<feature type="domain" description="EGF-like" evidence="5">
    <location>
        <begin position="62"/>
        <end position="95"/>
    </location>
</feature>
<evidence type="ECO:0000313" key="7">
    <source>
        <dbReference type="Proteomes" id="UP000028924"/>
    </source>
</evidence>
<protein>
    <submittedName>
        <fullName evidence="6">Putative glucuronosyltransferase</fullName>
    </submittedName>
</protein>
<comment type="caution">
    <text evidence="4">Lacks conserved residue(s) required for the propagation of feature annotation.</text>
</comment>
<evidence type="ECO:0000313" key="6">
    <source>
        <dbReference type="EMBL" id="KFM23296.1"/>
    </source>
</evidence>
<keyword evidence="7" id="KW-1185">Reference proteome</keyword>
<keyword evidence="4" id="KW-1015">Disulfide bond</keyword>
<dbReference type="Pfam" id="PF03016">
    <property type="entry name" value="Exostosin_GT47"/>
    <property type="match status" value="1"/>
</dbReference>
<dbReference type="InterPro" id="IPR000742">
    <property type="entry name" value="EGF"/>
</dbReference>
<dbReference type="PROSITE" id="PS01186">
    <property type="entry name" value="EGF_2"/>
    <property type="match status" value="1"/>
</dbReference>
<dbReference type="PANTHER" id="PTHR11062">
    <property type="entry name" value="EXOSTOSIN HEPARAN SULFATE GLYCOSYLTRANSFERASE -RELATED"/>
    <property type="match status" value="1"/>
</dbReference>
<dbReference type="eggNOG" id="KOG1021">
    <property type="taxonomic scope" value="Eukaryota"/>
</dbReference>
<dbReference type="KEGG" id="apro:F751_0992"/>
<feature type="disulfide bond" evidence="4">
    <location>
        <begin position="66"/>
        <end position="76"/>
    </location>
</feature>
<keyword evidence="3" id="KW-0333">Golgi apparatus</keyword>